<dbReference type="InterPro" id="IPR036866">
    <property type="entry name" value="RibonucZ/Hydroxyglut_hydro"/>
</dbReference>
<name>A0A5E7NAJ5_PSEFL</name>
<accession>A0A5E7NAJ5</accession>
<reference evidence="1 2" key="1">
    <citation type="submission" date="2019-09" db="EMBL/GenBank/DDBJ databases">
        <authorList>
            <person name="Chandra G."/>
            <person name="Truman W A."/>
        </authorList>
    </citation>
    <scope>NUCLEOTIDE SEQUENCE [LARGE SCALE GENOMIC DNA]</scope>
    <source>
        <strain evidence="1">PS862</strain>
    </source>
</reference>
<evidence type="ECO:0000313" key="1">
    <source>
        <dbReference type="EMBL" id="VVP34186.1"/>
    </source>
</evidence>
<dbReference type="Gene3D" id="3.60.15.10">
    <property type="entry name" value="Ribonuclease Z/Hydroxyacylglutathione hydrolase-like"/>
    <property type="match status" value="1"/>
</dbReference>
<dbReference type="SUPFAM" id="SSF56281">
    <property type="entry name" value="Metallo-hydrolase/oxidoreductase"/>
    <property type="match status" value="1"/>
</dbReference>
<proteinExistence type="predicted"/>
<evidence type="ECO:0000313" key="2">
    <source>
        <dbReference type="Proteomes" id="UP000385207"/>
    </source>
</evidence>
<protein>
    <submittedName>
        <fullName evidence="1">Uncharacterized protein</fullName>
    </submittedName>
</protein>
<dbReference type="RefSeq" id="WP_150784806.1">
    <property type="nucleotide sequence ID" value="NZ_CABVII010000023.1"/>
</dbReference>
<dbReference type="OrthoDB" id="6988582at2"/>
<organism evidence="1 2">
    <name type="scientific">Pseudomonas fluorescens</name>
    <dbReference type="NCBI Taxonomy" id="294"/>
    <lineage>
        <taxon>Bacteria</taxon>
        <taxon>Pseudomonadati</taxon>
        <taxon>Pseudomonadota</taxon>
        <taxon>Gammaproteobacteria</taxon>
        <taxon>Pseudomonadales</taxon>
        <taxon>Pseudomonadaceae</taxon>
        <taxon>Pseudomonas</taxon>
    </lineage>
</organism>
<dbReference type="EMBL" id="CABVII010000023">
    <property type="protein sequence ID" value="VVP34186.1"/>
    <property type="molecule type" value="Genomic_DNA"/>
</dbReference>
<dbReference type="AlphaFoldDB" id="A0A5E7NAJ5"/>
<sequence length="464" mass="52187">MQLTCIGHQSWSVTAGCTHLLIDPVLGGCFGSDPLRSFHIIPFRTVSVARMPAVDAIIFTTEHLQHFSPLTLVQLKNLYPDKLNTTRVYVPELIPQVARDMIQQCGFEVRTIDMQQDFSVGELDCRFYMPCSDVLFWDSRVASVYLRDSNRHALFIQSDTRIADSFYEDVNAGRVPAPNVMVVTNNFQTSAEGYSIGLDNLLPVADPKYARISGLRLLNEIVTKPSRRLEAAVTLLIAGNGYVDAGYKIRHLWSNSQLAQIASQLSLLRTVQALAPGERLEVGRTSCVDRAEWINLEEVSPLEVASIMPEWKGDQLSLSEVKAHLDTMAKTWLITGYGQVLMAQTQYLGRPLGARKLVIQLSGEGEKSVDFVMDISRVEFIPVESSGAFAIKQYPFGIRVDYRDFGRLIMGELQIWELINLSASQWYVCDRYDSPLAFWLEFYNEQVDYDRAARSYQLALASGS</sequence>
<gene>
    <name evidence="1" type="ORF">PS862_04532</name>
</gene>
<dbReference type="Proteomes" id="UP000385207">
    <property type="component" value="Unassembled WGS sequence"/>
</dbReference>